<dbReference type="Gene3D" id="3.60.15.10">
    <property type="entry name" value="Ribonuclease Z/Hydroxyacylglutathione hydrolase-like"/>
    <property type="match status" value="1"/>
</dbReference>
<dbReference type="GO" id="GO:0003684">
    <property type="term" value="F:damaged DNA binding"/>
    <property type="evidence" value="ECO:0007669"/>
    <property type="project" value="TreeGrafter"/>
</dbReference>
<dbReference type="GO" id="GO:0035312">
    <property type="term" value="F:5'-3' DNA exonuclease activity"/>
    <property type="evidence" value="ECO:0007669"/>
    <property type="project" value="TreeGrafter"/>
</dbReference>
<dbReference type="Proteomes" id="UP000479132">
    <property type="component" value="Unassembled WGS sequence"/>
</dbReference>
<keyword evidence="1" id="KW-0540">Nuclease</keyword>
<comment type="caution">
    <text evidence="4">The sequence shown here is derived from an EMBL/GenBank/DDBJ whole genome shotgun (WGS) entry which is preliminary data.</text>
</comment>
<evidence type="ECO:0000313" key="4">
    <source>
        <dbReference type="EMBL" id="NGP88351.1"/>
    </source>
</evidence>
<dbReference type="AlphaFoldDB" id="A0A6M1T8J7"/>
<proteinExistence type="predicted"/>
<evidence type="ECO:0000313" key="5">
    <source>
        <dbReference type="Proteomes" id="UP000479132"/>
    </source>
</evidence>
<dbReference type="GO" id="GO:0006303">
    <property type="term" value="P:double-strand break repair via nonhomologous end joining"/>
    <property type="evidence" value="ECO:0007669"/>
    <property type="project" value="TreeGrafter"/>
</dbReference>
<organism evidence="4 5">
    <name type="scientific">Fodinibius halophilus</name>
    <dbReference type="NCBI Taxonomy" id="1736908"/>
    <lineage>
        <taxon>Bacteria</taxon>
        <taxon>Pseudomonadati</taxon>
        <taxon>Balneolota</taxon>
        <taxon>Balneolia</taxon>
        <taxon>Balneolales</taxon>
        <taxon>Balneolaceae</taxon>
        <taxon>Fodinibius</taxon>
    </lineage>
</organism>
<dbReference type="RefSeq" id="WP_165267993.1">
    <property type="nucleotide sequence ID" value="NZ_JAALLS010000009.1"/>
</dbReference>
<evidence type="ECO:0000256" key="2">
    <source>
        <dbReference type="ARBA" id="ARBA00022801"/>
    </source>
</evidence>
<keyword evidence="3" id="KW-0269">Exonuclease</keyword>
<keyword evidence="5" id="KW-1185">Reference proteome</keyword>
<name>A0A6M1T8J7_9BACT</name>
<dbReference type="SUPFAM" id="SSF56281">
    <property type="entry name" value="Metallo-hydrolase/oxidoreductase"/>
    <property type="match status" value="1"/>
</dbReference>
<sequence>MNITKAGYHGILLPNLNIGFDYSGTDTQHTFISHAHADHMPRNRKSSVYCTSNTLKLMRRRGYKGEATVLDFEEPFETENARITLYPAGHILGSAMVYVESEEGSVLYTGDYRTPPSPATEGFAIPHQVDHFITEATFSLPIYRWDSHEELGNEIREFAQKTLADNYTPVFLAYNLGKAQEVMHFLSPLNHPVQIHGAGYKMCDVYEEAGIDLGTYATYNRGTCAGNILITTNSALNNGFASNVKKKRIAYCSGWASREATRSQLTVHKLIPLSDHLDFFELIRLCERLEPQKVHITHTPNADVVQHYLDTRNINSRFLDLESEEDD</sequence>
<dbReference type="InterPro" id="IPR036866">
    <property type="entry name" value="RibonucZ/Hydroxyglut_hydro"/>
</dbReference>
<dbReference type="GO" id="GO:0036297">
    <property type="term" value="P:interstrand cross-link repair"/>
    <property type="evidence" value="ECO:0007669"/>
    <property type="project" value="TreeGrafter"/>
</dbReference>
<evidence type="ECO:0008006" key="6">
    <source>
        <dbReference type="Google" id="ProtNLM"/>
    </source>
</evidence>
<dbReference type="PANTHER" id="PTHR23240">
    <property type="entry name" value="DNA CROSS-LINK REPAIR PROTEIN PSO2/SNM1-RELATED"/>
    <property type="match status" value="1"/>
</dbReference>
<dbReference type="EMBL" id="JAALLS010000009">
    <property type="protein sequence ID" value="NGP88351.1"/>
    <property type="molecule type" value="Genomic_DNA"/>
</dbReference>
<dbReference type="GO" id="GO:0000723">
    <property type="term" value="P:telomere maintenance"/>
    <property type="evidence" value="ECO:0007669"/>
    <property type="project" value="TreeGrafter"/>
</dbReference>
<evidence type="ECO:0000256" key="1">
    <source>
        <dbReference type="ARBA" id="ARBA00022722"/>
    </source>
</evidence>
<evidence type="ECO:0000256" key="3">
    <source>
        <dbReference type="ARBA" id="ARBA00022839"/>
    </source>
</evidence>
<keyword evidence="2" id="KW-0378">Hydrolase</keyword>
<protein>
    <recommendedName>
        <fullName evidence="6">Metallo-beta-lactamase domain-containing protein</fullName>
    </recommendedName>
</protein>
<reference evidence="4 5" key="1">
    <citation type="submission" date="2020-02" db="EMBL/GenBank/DDBJ databases">
        <title>Aliifodinibius halophilus 2W32, complete genome.</title>
        <authorList>
            <person name="Li Y."/>
            <person name="Wu S."/>
        </authorList>
    </citation>
    <scope>NUCLEOTIDE SEQUENCE [LARGE SCALE GENOMIC DNA]</scope>
    <source>
        <strain evidence="4 5">2W32</strain>
    </source>
</reference>
<gene>
    <name evidence="4" type="ORF">G3569_08280</name>
</gene>
<accession>A0A6M1T8J7</accession>
<dbReference type="PANTHER" id="PTHR23240:SF8">
    <property type="entry name" value="PROTEIN ARTEMIS"/>
    <property type="match status" value="1"/>
</dbReference>